<protein>
    <submittedName>
        <fullName evidence="1">Uncharacterized protein</fullName>
    </submittedName>
</protein>
<organism evidence="1 2">
    <name type="scientific">Pseudoalteromonas rubra</name>
    <dbReference type="NCBI Taxonomy" id="43658"/>
    <lineage>
        <taxon>Bacteria</taxon>
        <taxon>Pseudomonadati</taxon>
        <taxon>Pseudomonadota</taxon>
        <taxon>Gammaproteobacteria</taxon>
        <taxon>Alteromonadales</taxon>
        <taxon>Pseudoalteromonadaceae</taxon>
        <taxon>Pseudoalteromonas</taxon>
    </lineage>
</organism>
<name>A0A5S3X6V6_9GAMM</name>
<gene>
    <name evidence="1" type="ORF">CWB98_00925</name>
</gene>
<proteinExistence type="predicted"/>
<dbReference type="EMBL" id="PNCJ01000004">
    <property type="protein sequence ID" value="TMP39861.1"/>
    <property type="molecule type" value="Genomic_DNA"/>
</dbReference>
<dbReference type="Proteomes" id="UP000306719">
    <property type="component" value="Unassembled WGS sequence"/>
</dbReference>
<evidence type="ECO:0000313" key="2">
    <source>
        <dbReference type="Proteomes" id="UP000306719"/>
    </source>
</evidence>
<reference evidence="1 2" key="1">
    <citation type="submission" date="2018-01" db="EMBL/GenBank/DDBJ databases">
        <authorList>
            <person name="Paulsen S."/>
            <person name="Gram L.K."/>
        </authorList>
    </citation>
    <scope>NUCLEOTIDE SEQUENCE [LARGE SCALE GENOMIC DNA]</scope>
    <source>
        <strain evidence="1 2">S2599</strain>
    </source>
</reference>
<accession>A0A5S3X6V6</accession>
<dbReference type="AlphaFoldDB" id="A0A5S3X6V6"/>
<evidence type="ECO:0000313" key="1">
    <source>
        <dbReference type="EMBL" id="TMP39861.1"/>
    </source>
</evidence>
<sequence length="106" mass="11527">MLALAVLTRLAHDTESHNTGVTSITLSDRLALLAKGTWIAIDALRDRGTLLTEVNNTRVASIALSDRGALLTLQSLARLTLYAESHDTWITRDTVSDRVTGYAFMG</sequence>
<comment type="caution">
    <text evidence="1">The sequence shown here is derived from an EMBL/GenBank/DDBJ whole genome shotgun (WGS) entry which is preliminary data.</text>
</comment>
<reference evidence="2" key="2">
    <citation type="submission" date="2019-06" db="EMBL/GenBank/DDBJ databases">
        <title>Co-occurence of chitin degradation, pigmentation and bioactivity in marine Pseudoalteromonas.</title>
        <authorList>
            <person name="Sonnenschein E.C."/>
            <person name="Bech P.K."/>
        </authorList>
    </citation>
    <scope>NUCLEOTIDE SEQUENCE [LARGE SCALE GENOMIC DNA]</scope>
    <source>
        <strain evidence="2">S2599</strain>
    </source>
</reference>